<dbReference type="PIRSF" id="PIRSF028998">
    <property type="entry name" value="GINS_Psf2_subgr"/>
    <property type="match status" value="1"/>
</dbReference>
<evidence type="ECO:0000313" key="7">
    <source>
        <dbReference type="EMBL" id="THU52820.1"/>
    </source>
</evidence>
<dbReference type="InterPro" id="IPR007257">
    <property type="entry name" value="GINS_Psf2"/>
</dbReference>
<dbReference type="PANTHER" id="PTHR12772:SF0">
    <property type="entry name" value="DNA REPLICATION COMPLEX GINS PROTEIN PSF2"/>
    <property type="match status" value="1"/>
</dbReference>
<comment type="similarity">
    <text evidence="2 5">Belongs to the GINS2/PSF2 family.</text>
</comment>
<evidence type="ECO:0000256" key="2">
    <source>
        <dbReference type="ARBA" id="ARBA00010565"/>
    </source>
</evidence>
<sequence>MAGQSDPHLSVFSPPEVEFLAEDEKVEIIPKFSLGSLHMICGDFGPFRPNIASEVPLWLAVALKERGKCDIRAPDWMSVDKLMQILEAERESPREFQPLPFHYIEISKLLFKHAHDNIQDIYMVSIKCTNASCTAIYISLFSLSVMIIQVRSLIEDIRDVRFHKVETGLQMISGRTHAVKALQKKVTFPT</sequence>
<keyword evidence="4 5" id="KW-0539">Nucleus</keyword>
<dbReference type="AlphaFoldDB" id="A0A4S8IVF7"/>
<dbReference type="CDD" id="cd21694">
    <property type="entry name" value="GINS_B_Psf2"/>
    <property type="match status" value="1"/>
</dbReference>
<keyword evidence="3 5" id="KW-0235">DNA replication</keyword>
<dbReference type="SUPFAM" id="SSF158573">
    <property type="entry name" value="GINS helical bundle-like"/>
    <property type="match status" value="1"/>
</dbReference>
<dbReference type="CDD" id="cd11712">
    <property type="entry name" value="GINS_A_psf2"/>
    <property type="match status" value="1"/>
</dbReference>
<dbReference type="GO" id="GO:0000727">
    <property type="term" value="P:double-strand break repair via break-induced replication"/>
    <property type="evidence" value="ECO:0007669"/>
    <property type="project" value="TreeGrafter"/>
</dbReference>
<gene>
    <name evidence="7" type="ORF">C4D60_Mb10t07960</name>
</gene>
<feature type="domain" description="DNA replication complex GINS protein PSF2 N-terminal" evidence="6">
    <location>
        <begin position="13"/>
        <end position="71"/>
    </location>
</feature>
<evidence type="ECO:0000256" key="1">
    <source>
        <dbReference type="ARBA" id="ARBA00004123"/>
    </source>
</evidence>
<dbReference type="Proteomes" id="UP000317650">
    <property type="component" value="Chromosome 10"/>
</dbReference>
<proteinExistence type="inferred from homology"/>
<evidence type="ECO:0000256" key="5">
    <source>
        <dbReference type="PIRNR" id="PIRNR028998"/>
    </source>
</evidence>
<evidence type="ECO:0000256" key="3">
    <source>
        <dbReference type="ARBA" id="ARBA00022705"/>
    </source>
</evidence>
<dbReference type="GO" id="GO:0000811">
    <property type="term" value="C:GINS complex"/>
    <property type="evidence" value="ECO:0007669"/>
    <property type="project" value="TreeGrafter"/>
</dbReference>
<evidence type="ECO:0000313" key="8">
    <source>
        <dbReference type="Proteomes" id="UP000317650"/>
    </source>
</evidence>
<dbReference type="Gene3D" id="3.40.5.50">
    <property type="match status" value="1"/>
</dbReference>
<accession>A0A4S8IVF7</accession>
<dbReference type="InterPro" id="IPR036224">
    <property type="entry name" value="GINS_bundle-like_dom_sf"/>
</dbReference>
<comment type="subunit">
    <text evidence="5">Component of the GINS complex.</text>
</comment>
<dbReference type="PANTHER" id="PTHR12772">
    <property type="entry name" value="DNA REPLICATION COMPLEX GINS PROTEIN PSF2"/>
    <property type="match status" value="1"/>
</dbReference>
<comment type="subcellular location">
    <subcellularLocation>
        <location evidence="1 5">Nucleus</location>
    </subcellularLocation>
</comment>
<dbReference type="Gene3D" id="1.20.58.1020">
    <property type="match status" value="1"/>
</dbReference>
<dbReference type="InterPro" id="IPR056784">
    <property type="entry name" value="PSF2_N"/>
</dbReference>
<dbReference type="GO" id="GO:0006260">
    <property type="term" value="P:DNA replication"/>
    <property type="evidence" value="ECO:0007669"/>
    <property type="project" value="UniProtKB-KW"/>
</dbReference>
<evidence type="ECO:0000259" key="6">
    <source>
        <dbReference type="Pfam" id="PF25005"/>
    </source>
</evidence>
<keyword evidence="8" id="KW-1185">Reference proteome</keyword>
<protein>
    <recommendedName>
        <fullName evidence="5">DNA replication complex GINS protein PSF2</fullName>
    </recommendedName>
</protein>
<comment type="caution">
    <text evidence="7">The sequence shown here is derived from an EMBL/GenBank/DDBJ whole genome shotgun (WGS) entry which is preliminary data.</text>
</comment>
<dbReference type="FunFam" id="3.40.5.50:FF:000001">
    <property type="entry name" value="DNA replication complex GINS protein PSF2"/>
    <property type="match status" value="1"/>
</dbReference>
<dbReference type="SUPFAM" id="SSF160059">
    <property type="entry name" value="PriA/YqbF domain"/>
    <property type="match status" value="1"/>
</dbReference>
<dbReference type="EMBL" id="PYDT01000008">
    <property type="protein sequence ID" value="THU52820.1"/>
    <property type="molecule type" value="Genomic_DNA"/>
</dbReference>
<dbReference type="Pfam" id="PF25005">
    <property type="entry name" value="PSF2_N"/>
    <property type="match status" value="1"/>
</dbReference>
<evidence type="ECO:0000256" key="4">
    <source>
        <dbReference type="ARBA" id="ARBA00023242"/>
    </source>
</evidence>
<name>A0A4S8IVF7_MUSBA</name>
<reference evidence="7 8" key="1">
    <citation type="journal article" date="2019" name="Nat. Plants">
        <title>Genome sequencing of Musa balbisiana reveals subgenome evolution and function divergence in polyploid bananas.</title>
        <authorList>
            <person name="Yao X."/>
        </authorList>
    </citation>
    <scope>NUCLEOTIDE SEQUENCE [LARGE SCALE GENOMIC DNA]</scope>
    <source>
        <strain evidence="8">cv. DH-PKW</strain>
        <tissue evidence="7">Leaves</tissue>
    </source>
</reference>
<dbReference type="STRING" id="52838.A0A4S8IVF7"/>
<organism evidence="7 8">
    <name type="scientific">Musa balbisiana</name>
    <name type="common">Banana</name>
    <dbReference type="NCBI Taxonomy" id="52838"/>
    <lineage>
        <taxon>Eukaryota</taxon>
        <taxon>Viridiplantae</taxon>
        <taxon>Streptophyta</taxon>
        <taxon>Embryophyta</taxon>
        <taxon>Tracheophyta</taxon>
        <taxon>Spermatophyta</taxon>
        <taxon>Magnoliopsida</taxon>
        <taxon>Liliopsida</taxon>
        <taxon>Zingiberales</taxon>
        <taxon>Musaceae</taxon>
        <taxon>Musa</taxon>
    </lineage>
</organism>